<evidence type="ECO:0000313" key="5">
    <source>
        <dbReference type="Proteomes" id="UP000218231"/>
    </source>
</evidence>
<sequence length="385" mass="43251">MAYEIEISSNLSDYARENAEMITSKVGKFSVDGSRSILHDDSSLRYLYNEHMKKANFNVDLNQGYKAYIERVKDNDELDILLNWLNRRFPIGGNLKQQIDNADFVLHGDILSKIATSLYDKSTKWAFQAIRIKNIIFIQEVPYEATTAPSQLAARLETIISITPVSPSTLPALAASAIAGKENPKSPKKSHQTEEEKQTLYTKAKFVQYMTIEKPGMTPVTITPINHKQAYVNVFHSSLIGSDGRRLEIFYSTEIDAIDKNGRSHQLEVIKGGDVSTSYWATEMKRIWMNLHLIGGAGLVLGHCSVDWMMNKISQFSIDQIEKKSNLNANACRALLFRVLNVVNTNIPMDGDTCTVKISDDHVILFQKPGNATEFVDTSFLANFS</sequence>
<gene>
    <name evidence="4" type="ORF">WR25_03414</name>
</gene>
<dbReference type="InterPro" id="IPR039039">
    <property type="entry name" value="RAI1-like_fam"/>
</dbReference>
<feature type="domain" description="RAI1-like" evidence="3">
    <location>
        <begin position="183"/>
        <end position="359"/>
    </location>
</feature>
<accession>A0A2A2LTD4</accession>
<dbReference type="Pfam" id="PF08652">
    <property type="entry name" value="RAI1"/>
    <property type="match status" value="2"/>
</dbReference>
<keyword evidence="5" id="KW-1185">Reference proteome</keyword>
<protein>
    <recommendedName>
        <fullName evidence="2">Decapping nuclease</fullName>
        <ecNumber evidence="2">3.6.1.-</ecNumber>
    </recommendedName>
</protein>
<dbReference type="GO" id="GO:0000166">
    <property type="term" value="F:nucleotide binding"/>
    <property type="evidence" value="ECO:0007669"/>
    <property type="project" value="UniProtKB-KW"/>
</dbReference>
<dbReference type="STRING" id="2018661.A0A2A2LTD4"/>
<dbReference type="InterPro" id="IPR013961">
    <property type="entry name" value="RAI1"/>
</dbReference>
<dbReference type="GO" id="GO:0005634">
    <property type="term" value="C:nucleus"/>
    <property type="evidence" value="ECO:0007669"/>
    <property type="project" value="UniProtKB-SubCell"/>
</dbReference>
<dbReference type="EC" id="3.6.1.-" evidence="2"/>
<keyword evidence="2" id="KW-0540">Nuclease</keyword>
<keyword evidence="2" id="KW-0479">Metal-binding</keyword>
<dbReference type="GO" id="GO:0004518">
    <property type="term" value="F:nuclease activity"/>
    <property type="evidence" value="ECO:0007669"/>
    <property type="project" value="UniProtKB-KW"/>
</dbReference>
<comment type="subcellular location">
    <subcellularLocation>
        <location evidence="2">Nucleus</location>
    </subcellularLocation>
</comment>
<reference evidence="4 5" key="1">
    <citation type="journal article" date="2017" name="Curr. Biol.">
        <title>Genome architecture and evolution of a unichromosomal asexual nematode.</title>
        <authorList>
            <person name="Fradin H."/>
            <person name="Zegar C."/>
            <person name="Gutwein M."/>
            <person name="Lucas J."/>
            <person name="Kovtun M."/>
            <person name="Corcoran D."/>
            <person name="Baugh L.R."/>
            <person name="Kiontke K."/>
            <person name="Gunsalus K."/>
            <person name="Fitch D.H."/>
            <person name="Piano F."/>
        </authorList>
    </citation>
    <scope>NUCLEOTIDE SEQUENCE [LARGE SCALE GENOMIC DNA]</scope>
    <source>
        <strain evidence="4">PF1309</strain>
    </source>
</reference>
<dbReference type="GO" id="GO:0005829">
    <property type="term" value="C:cytosol"/>
    <property type="evidence" value="ECO:0007669"/>
    <property type="project" value="TreeGrafter"/>
</dbReference>
<dbReference type="AlphaFoldDB" id="A0A2A2LTD4"/>
<evidence type="ECO:0000256" key="1">
    <source>
        <dbReference type="ARBA" id="ARBA00006562"/>
    </source>
</evidence>
<dbReference type="PANTHER" id="PTHR12395">
    <property type="entry name" value="DOM-3 RELATED"/>
    <property type="match status" value="1"/>
</dbReference>
<evidence type="ECO:0000256" key="2">
    <source>
        <dbReference type="RuleBase" id="RU367113"/>
    </source>
</evidence>
<keyword evidence="2" id="KW-0547">Nucleotide-binding</keyword>
<dbReference type="EMBL" id="LIAE01006451">
    <property type="protein sequence ID" value="PAV89491.1"/>
    <property type="molecule type" value="Genomic_DNA"/>
</dbReference>
<dbReference type="GO" id="GO:0110155">
    <property type="term" value="P:NAD-cap decapping"/>
    <property type="evidence" value="ECO:0007669"/>
    <property type="project" value="TreeGrafter"/>
</dbReference>
<comment type="similarity">
    <text evidence="1 2">Belongs to the DXO/Dom3Z family.</text>
</comment>
<dbReference type="PANTHER" id="PTHR12395:SF9">
    <property type="entry name" value="DECAPPING AND EXORIBONUCLEASE PROTEIN"/>
    <property type="match status" value="1"/>
</dbReference>
<organism evidence="4 5">
    <name type="scientific">Diploscapter pachys</name>
    <dbReference type="NCBI Taxonomy" id="2018661"/>
    <lineage>
        <taxon>Eukaryota</taxon>
        <taxon>Metazoa</taxon>
        <taxon>Ecdysozoa</taxon>
        <taxon>Nematoda</taxon>
        <taxon>Chromadorea</taxon>
        <taxon>Rhabditida</taxon>
        <taxon>Rhabditina</taxon>
        <taxon>Rhabditomorpha</taxon>
        <taxon>Rhabditoidea</taxon>
        <taxon>Rhabditidae</taxon>
        <taxon>Diploscapter</taxon>
    </lineage>
</organism>
<comment type="cofactor">
    <cofactor evidence="2">
        <name>a divalent metal cation</name>
        <dbReference type="ChEBI" id="CHEBI:60240"/>
    </cofactor>
</comment>
<proteinExistence type="inferred from homology"/>
<evidence type="ECO:0000313" key="4">
    <source>
        <dbReference type="EMBL" id="PAV89491.1"/>
    </source>
</evidence>
<dbReference type="GO" id="GO:0046872">
    <property type="term" value="F:metal ion binding"/>
    <property type="evidence" value="ECO:0007669"/>
    <property type="project" value="UniProtKB-KW"/>
</dbReference>
<dbReference type="OrthoDB" id="5853397at2759"/>
<comment type="caution">
    <text evidence="4">The sequence shown here is derived from an EMBL/GenBank/DDBJ whole genome shotgun (WGS) entry which is preliminary data.</text>
</comment>
<name>A0A2A2LTD4_9BILA</name>
<evidence type="ECO:0000259" key="3">
    <source>
        <dbReference type="Pfam" id="PF08652"/>
    </source>
</evidence>
<comment type="function">
    <text evidence="2">Decapping enzyme for NAD-capped RNAs: specifically hydrolyzes the nicotinamide adenine dinucleotide (NAD) cap from a subset of RNAs by removing the entire NAD moiety from the 5'-end of an NAD-capped RNA.</text>
</comment>
<keyword evidence="2" id="KW-0694">RNA-binding</keyword>
<keyword evidence="2" id="KW-0378">Hydrolase</keyword>
<keyword evidence="2" id="KW-0539">Nucleus</keyword>
<dbReference type="GO" id="GO:0003723">
    <property type="term" value="F:RNA binding"/>
    <property type="evidence" value="ECO:0007669"/>
    <property type="project" value="UniProtKB-KW"/>
</dbReference>
<dbReference type="GO" id="GO:0000956">
    <property type="term" value="P:nuclear-transcribed mRNA catabolic process"/>
    <property type="evidence" value="ECO:0007669"/>
    <property type="project" value="TreeGrafter"/>
</dbReference>
<feature type="domain" description="RAI1-like" evidence="3">
    <location>
        <begin position="25"/>
        <end position="148"/>
    </location>
</feature>
<dbReference type="GO" id="GO:0034353">
    <property type="term" value="F:mRNA 5'-diphosphatase activity"/>
    <property type="evidence" value="ECO:0007669"/>
    <property type="project" value="TreeGrafter"/>
</dbReference>
<dbReference type="Proteomes" id="UP000218231">
    <property type="component" value="Unassembled WGS sequence"/>
</dbReference>